<proteinExistence type="predicted"/>
<dbReference type="AlphaFoldDB" id="A0A381VQ94"/>
<gene>
    <name evidence="1" type="ORF">METZ01_LOCUS95370</name>
</gene>
<sequence length="224" mass="26563">MKIIRNLSLLFITIFYLIITNANAKNIEDFGWSFENNFVDVYSIIEHEQPQKCQLNINEFTVERKISPLWNDAILKKPDIYNFENDQFNNIVNNQHLPIIQHELMNDDCYTERYEQFTYCPTNKEVVQYEIDMFISPEQLLNNVHWNQDSEYFIGHSNDEILLKSSYWQGPSTRILAYNEKTNTLRETQLIPIRISDTEVKGVIRHKFLKMVNGDGPYNLCPNI</sequence>
<protein>
    <submittedName>
        <fullName evidence="1">Uncharacterized protein</fullName>
    </submittedName>
</protein>
<evidence type="ECO:0000313" key="1">
    <source>
        <dbReference type="EMBL" id="SVA42516.1"/>
    </source>
</evidence>
<organism evidence="1">
    <name type="scientific">marine metagenome</name>
    <dbReference type="NCBI Taxonomy" id="408172"/>
    <lineage>
        <taxon>unclassified sequences</taxon>
        <taxon>metagenomes</taxon>
        <taxon>ecological metagenomes</taxon>
    </lineage>
</organism>
<accession>A0A381VQ94</accession>
<dbReference type="EMBL" id="UINC01009481">
    <property type="protein sequence ID" value="SVA42516.1"/>
    <property type="molecule type" value="Genomic_DNA"/>
</dbReference>
<reference evidence="1" key="1">
    <citation type="submission" date="2018-05" db="EMBL/GenBank/DDBJ databases">
        <authorList>
            <person name="Lanie J.A."/>
            <person name="Ng W.-L."/>
            <person name="Kazmierczak K.M."/>
            <person name="Andrzejewski T.M."/>
            <person name="Davidsen T.M."/>
            <person name="Wayne K.J."/>
            <person name="Tettelin H."/>
            <person name="Glass J.I."/>
            <person name="Rusch D."/>
            <person name="Podicherti R."/>
            <person name="Tsui H.-C.T."/>
            <person name="Winkler M.E."/>
        </authorList>
    </citation>
    <scope>NUCLEOTIDE SEQUENCE</scope>
</reference>
<name>A0A381VQ94_9ZZZZ</name>